<dbReference type="PANTHER" id="PTHR38039">
    <property type="entry name" value="TOXIN YOEB"/>
    <property type="match status" value="1"/>
</dbReference>
<keyword evidence="2" id="KW-1277">Toxin-antitoxin system</keyword>
<evidence type="ECO:0000256" key="6">
    <source>
        <dbReference type="ARBA" id="ARBA00030388"/>
    </source>
</evidence>
<name>A0A060NGI9_9BURK</name>
<dbReference type="InterPro" id="IPR035093">
    <property type="entry name" value="RelE/ParE_toxin_dom_sf"/>
</dbReference>
<reference evidence="7 8" key="1">
    <citation type="journal article" date="2014" name="Nat. Commun.">
        <title>Physiological and genomic features of highly alkaliphilic hydrogen-utilizing Betaproteobacteria from a continental serpentinizing site.</title>
        <authorList>
            <person name="Suzuki S."/>
            <person name="Kuenen J.G."/>
            <person name="Schipper K."/>
            <person name="van der Velde S."/>
            <person name="Ishii S."/>
            <person name="Wu A."/>
            <person name="Sorokin D.Y."/>
            <person name="Tenney A."/>
            <person name="Meng X.Y."/>
            <person name="Morrill P.L."/>
            <person name="Kamagata Y."/>
            <person name="Muyzer G."/>
            <person name="Nealson K.H."/>
        </authorList>
    </citation>
    <scope>NUCLEOTIDE SEQUENCE [LARGE SCALE GENOMIC DNA]</scope>
    <source>
        <strain evidence="7 8">A1</strain>
    </source>
</reference>
<proteinExistence type="inferred from homology"/>
<evidence type="ECO:0000313" key="8">
    <source>
        <dbReference type="Proteomes" id="UP000067461"/>
    </source>
</evidence>
<dbReference type="Pfam" id="PF06769">
    <property type="entry name" value="YoeB_toxin"/>
    <property type="match status" value="1"/>
</dbReference>
<keyword evidence="3" id="KW-0540">Nuclease</keyword>
<dbReference type="STRING" id="1458425.SRAA_0208"/>
<sequence>MVQDKATLRRINTLIADAMRNPYEGIGKPEPLKHEFSGWWSRRIDQEHRMVYRLREQTLEIAALRYHYGE</sequence>
<dbReference type="AlphaFoldDB" id="A0A060NGI9"/>
<evidence type="ECO:0000256" key="2">
    <source>
        <dbReference type="ARBA" id="ARBA00022649"/>
    </source>
</evidence>
<accession>A0A060NGI9</accession>
<evidence type="ECO:0000256" key="1">
    <source>
        <dbReference type="ARBA" id="ARBA00008172"/>
    </source>
</evidence>
<dbReference type="NCBIfam" id="TIGR02116">
    <property type="entry name" value="toxin_Txe_YoeB"/>
    <property type="match status" value="1"/>
</dbReference>
<keyword evidence="5" id="KW-0378">Hydrolase</keyword>
<dbReference type="KEGG" id="cbaa:SRAA_0208"/>
<dbReference type="EMBL" id="AP014568">
    <property type="protein sequence ID" value="BAO80062.1"/>
    <property type="molecule type" value="Genomic_DNA"/>
</dbReference>
<dbReference type="Proteomes" id="UP000067461">
    <property type="component" value="Chromosome"/>
</dbReference>
<protein>
    <recommendedName>
        <fullName evidence="6">Putative mRNA interferase YoeB</fullName>
    </recommendedName>
</protein>
<dbReference type="InterPro" id="IPR009614">
    <property type="entry name" value="YoeB_toxin"/>
</dbReference>
<dbReference type="GO" id="GO:0004519">
    <property type="term" value="F:endonuclease activity"/>
    <property type="evidence" value="ECO:0007669"/>
    <property type="project" value="UniProtKB-KW"/>
</dbReference>
<dbReference type="GO" id="GO:0016787">
    <property type="term" value="F:hydrolase activity"/>
    <property type="evidence" value="ECO:0007669"/>
    <property type="project" value="UniProtKB-KW"/>
</dbReference>
<keyword evidence="8" id="KW-1185">Reference proteome</keyword>
<gene>
    <name evidence="7" type="ORF">SRAA_0208</name>
</gene>
<evidence type="ECO:0000313" key="7">
    <source>
        <dbReference type="EMBL" id="BAO80062.1"/>
    </source>
</evidence>
<evidence type="ECO:0000256" key="3">
    <source>
        <dbReference type="ARBA" id="ARBA00022722"/>
    </source>
</evidence>
<dbReference type="HOGENOM" id="CLU_169492_3_0_4"/>
<comment type="similarity">
    <text evidence="1">Belongs to the YoeB family.</text>
</comment>
<organism evidence="7 8">
    <name type="scientific">Serpentinimonas raichei</name>
    <dbReference type="NCBI Taxonomy" id="1458425"/>
    <lineage>
        <taxon>Bacteria</taxon>
        <taxon>Pseudomonadati</taxon>
        <taxon>Pseudomonadota</taxon>
        <taxon>Betaproteobacteria</taxon>
        <taxon>Burkholderiales</taxon>
        <taxon>Comamonadaceae</taxon>
        <taxon>Serpentinimonas</taxon>
    </lineage>
</organism>
<evidence type="ECO:0000256" key="5">
    <source>
        <dbReference type="ARBA" id="ARBA00022801"/>
    </source>
</evidence>
<dbReference type="GO" id="GO:0006401">
    <property type="term" value="P:RNA catabolic process"/>
    <property type="evidence" value="ECO:0007669"/>
    <property type="project" value="InterPro"/>
</dbReference>
<dbReference type="PANTHER" id="PTHR38039:SF1">
    <property type="entry name" value="TOXIN YOEB"/>
    <property type="match status" value="1"/>
</dbReference>
<dbReference type="Gene3D" id="3.30.2310.20">
    <property type="entry name" value="RelE-like"/>
    <property type="match status" value="1"/>
</dbReference>
<keyword evidence="4" id="KW-0255">Endonuclease</keyword>
<evidence type="ECO:0000256" key="4">
    <source>
        <dbReference type="ARBA" id="ARBA00022759"/>
    </source>
</evidence>
<dbReference type="SUPFAM" id="SSF143011">
    <property type="entry name" value="RelE-like"/>
    <property type="match status" value="1"/>
</dbReference>